<reference evidence="3" key="1">
    <citation type="journal article" date="2019" name="Int. J. Syst. Evol. Microbiol.">
        <title>The Global Catalogue of Microorganisms (GCM) 10K type strain sequencing project: providing services to taxonomists for standard genome sequencing and annotation.</title>
        <authorList>
            <consortium name="The Broad Institute Genomics Platform"/>
            <consortium name="The Broad Institute Genome Sequencing Center for Infectious Disease"/>
            <person name="Wu L."/>
            <person name="Ma J."/>
        </authorList>
    </citation>
    <scope>NUCLEOTIDE SEQUENCE [LARGE SCALE GENOMIC DNA]</scope>
    <source>
        <strain evidence="3">JCM 18410</strain>
    </source>
</reference>
<feature type="region of interest" description="Disordered" evidence="1">
    <location>
        <begin position="1"/>
        <end position="30"/>
    </location>
</feature>
<dbReference type="EMBL" id="BAABKC010000073">
    <property type="protein sequence ID" value="GAA5066629.1"/>
    <property type="molecule type" value="Genomic_DNA"/>
</dbReference>
<proteinExistence type="predicted"/>
<gene>
    <name evidence="2" type="ORF">GCM10023336_48490</name>
</gene>
<evidence type="ECO:0000313" key="2">
    <source>
        <dbReference type="EMBL" id="GAA5066629.1"/>
    </source>
</evidence>
<protein>
    <submittedName>
        <fullName evidence="2">Uncharacterized protein</fullName>
    </submittedName>
</protein>
<sequence>MRGGHRVSARDGRTRLGGGRNRERVRGYAFEDGDGERPAIVLEHHEPKFYAPNATL</sequence>
<feature type="compositionally biased region" description="Basic and acidic residues" evidence="1">
    <location>
        <begin position="8"/>
        <end position="26"/>
    </location>
</feature>
<accession>A0ABP9KV92</accession>
<organism evidence="2 3">
    <name type="scientific">Streptomyces similanensis</name>
    <dbReference type="NCBI Taxonomy" id="1274988"/>
    <lineage>
        <taxon>Bacteria</taxon>
        <taxon>Bacillati</taxon>
        <taxon>Actinomycetota</taxon>
        <taxon>Actinomycetes</taxon>
        <taxon>Kitasatosporales</taxon>
        <taxon>Streptomycetaceae</taxon>
        <taxon>Streptomyces</taxon>
    </lineage>
</organism>
<evidence type="ECO:0000313" key="3">
    <source>
        <dbReference type="Proteomes" id="UP001500124"/>
    </source>
</evidence>
<comment type="caution">
    <text evidence="2">The sequence shown here is derived from an EMBL/GenBank/DDBJ whole genome shotgun (WGS) entry which is preliminary data.</text>
</comment>
<evidence type="ECO:0000256" key="1">
    <source>
        <dbReference type="SAM" id="MobiDB-lite"/>
    </source>
</evidence>
<dbReference type="Proteomes" id="UP001500124">
    <property type="component" value="Unassembled WGS sequence"/>
</dbReference>
<keyword evidence="3" id="KW-1185">Reference proteome</keyword>
<name>A0ABP9KV92_9ACTN</name>